<dbReference type="InterPro" id="IPR005835">
    <property type="entry name" value="NTP_transferase_dom"/>
</dbReference>
<evidence type="ECO:0000313" key="2">
    <source>
        <dbReference type="EMBL" id="KWT84439.1"/>
    </source>
</evidence>
<evidence type="ECO:0000259" key="1">
    <source>
        <dbReference type="Pfam" id="PF00483"/>
    </source>
</evidence>
<dbReference type="Pfam" id="PF00483">
    <property type="entry name" value="NTP_transferase"/>
    <property type="match status" value="1"/>
</dbReference>
<dbReference type="EC" id="2.7.7.27" evidence="2"/>
<dbReference type="InterPro" id="IPR050486">
    <property type="entry name" value="Mannose-1P_guanyltransferase"/>
</dbReference>
<dbReference type="RefSeq" id="WP_085052545.1">
    <property type="nucleotide sequence ID" value="NZ_LNQR01000068.1"/>
</dbReference>
<dbReference type="SUPFAM" id="SSF53448">
    <property type="entry name" value="Nucleotide-diphospho-sugar transferases"/>
    <property type="match status" value="1"/>
</dbReference>
<proteinExistence type="predicted"/>
<dbReference type="InterPro" id="IPR029044">
    <property type="entry name" value="Nucleotide-diphossugar_trans"/>
</dbReference>
<dbReference type="Proteomes" id="UP000060487">
    <property type="component" value="Unassembled WGS sequence"/>
</dbReference>
<dbReference type="GO" id="GO:0008878">
    <property type="term" value="F:glucose-1-phosphate adenylyltransferase activity"/>
    <property type="evidence" value="ECO:0007669"/>
    <property type="project" value="UniProtKB-EC"/>
</dbReference>
<evidence type="ECO:0000313" key="3">
    <source>
        <dbReference type="Proteomes" id="UP000060487"/>
    </source>
</evidence>
<keyword evidence="2" id="KW-0808">Transferase</keyword>
<feature type="domain" description="Nucleotidyl transferase" evidence="1">
    <location>
        <begin position="6"/>
        <end position="230"/>
    </location>
</feature>
<dbReference type="Gene3D" id="3.90.550.10">
    <property type="entry name" value="Spore Coat Polysaccharide Biosynthesis Protein SpsA, Chain A"/>
    <property type="match status" value="1"/>
</dbReference>
<dbReference type="EMBL" id="LNQR01000068">
    <property type="protein sequence ID" value="KWT84439.1"/>
    <property type="molecule type" value="Genomic_DNA"/>
</dbReference>
<keyword evidence="2" id="KW-0548">Nucleotidyltransferase</keyword>
<gene>
    <name evidence="2" type="ORF">ASN18_1936</name>
</gene>
<comment type="caution">
    <text evidence="2">The sequence shown here is derived from an EMBL/GenBank/DDBJ whole genome shotgun (WGS) entry which is preliminary data.</text>
</comment>
<name>A0ABR5SEJ5_9BACT</name>
<sequence length="235" mass="26393">MSDTRKAVIMAGGEGVRLRPYTFILPKPLLPVGETTVLDHIIDCLGDSGFSGIYVSVNYKAREFEGWLESRKDDALTVHLFKEPRKMGTAGSLGLIRDQLTAPFCVVNGDLIMNVPLDKMYDRHVETKADITIGIKGYQFTVPYAVINKDSDGLLENIMEKPSYSYFINAGIYILSQSVFKHIPQDQPLDMPSLIDSLKKAGGHIYVYDIGERWLDIGRISDYEKAVELINQWKA</sequence>
<keyword evidence="3" id="KW-1185">Reference proteome</keyword>
<protein>
    <submittedName>
        <fullName evidence="2">Alcohol dehydrogenase</fullName>
        <ecNumber evidence="2">2.7.7.27</ecNumber>
    </submittedName>
</protein>
<accession>A0ABR5SEJ5</accession>
<organism evidence="2 3">
    <name type="scientific">Candidatus Magnetominusculus xianensis</name>
    <dbReference type="NCBI Taxonomy" id="1748249"/>
    <lineage>
        <taxon>Bacteria</taxon>
        <taxon>Pseudomonadati</taxon>
        <taxon>Nitrospirota</taxon>
        <taxon>Nitrospiria</taxon>
        <taxon>Nitrospirales</taxon>
        <taxon>Nitrospiraceae</taxon>
        <taxon>Candidatus Magnetominusculus</taxon>
    </lineage>
</organism>
<dbReference type="PANTHER" id="PTHR22572">
    <property type="entry name" value="SUGAR-1-PHOSPHATE GUANYL TRANSFERASE"/>
    <property type="match status" value="1"/>
</dbReference>
<reference evidence="2 3" key="1">
    <citation type="submission" date="2015-11" db="EMBL/GenBank/DDBJ databases">
        <authorList>
            <person name="Lin W."/>
        </authorList>
    </citation>
    <scope>NUCLEOTIDE SEQUENCE [LARGE SCALE GENOMIC DNA]</scope>
    <source>
        <strain evidence="2 3">HCH-1</strain>
    </source>
</reference>